<evidence type="ECO:0008006" key="10">
    <source>
        <dbReference type="Google" id="ProtNLM"/>
    </source>
</evidence>
<keyword evidence="3" id="KW-0999">Mitochondrion inner membrane</keyword>
<feature type="transmembrane region" description="Helical" evidence="7">
    <location>
        <begin position="110"/>
        <end position="128"/>
    </location>
</feature>
<protein>
    <recommendedName>
        <fullName evidence="10">NADH-ubiquinone oxidoreductase 21.3 kDa subunit</fullName>
    </recommendedName>
</protein>
<dbReference type="PANTHER" id="PTHR21382:SF1">
    <property type="entry name" value="NADH DEHYDROGENASE [UBIQUINONE] 1 ALPHA SUBCOMPLEX SUBUNIT 11"/>
    <property type="match status" value="1"/>
</dbReference>
<evidence type="ECO:0000256" key="3">
    <source>
        <dbReference type="ARBA" id="ARBA00022792"/>
    </source>
</evidence>
<dbReference type="Proteomes" id="UP001562354">
    <property type="component" value="Unassembled WGS sequence"/>
</dbReference>
<sequence length="200" mass="21225">MASTETPEERPYQPKDAVGGTIKATLITTGAGAFVSAIQNTLTKQNVGGMAVFTRTGGTITVFGAMGGAYEFAKCASANLRRKDDAVNPAIGGFFAGSMLGLRFRSAPAILGWGSCIAIVLGTFSYCGGKLTGFDRDPTVDEVDRKEFMRKNRRRPAEVIVQELGEGRGIYAPGYAERRAARLKEAYGYDVPVTPVSAAP</sequence>
<reference evidence="8 9" key="1">
    <citation type="submission" date="2024-07" db="EMBL/GenBank/DDBJ databases">
        <title>Draft sequence of the Neodothiora populina.</title>
        <authorList>
            <person name="Drown D.D."/>
            <person name="Schuette U.S."/>
            <person name="Buechlein A.B."/>
            <person name="Rusch D.R."/>
            <person name="Winton L.W."/>
            <person name="Adams G.A."/>
        </authorList>
    </citation>
    <scope>NUCLEOTIDE SEQUENCE [LARGE SCALE GENOMIC DNA]</scope>
    <source>
        <strain evidence="8 9">CPC 39397</strain>
    </source>
</reference>
<keyword evidence="4 7" id="KW-1133">Transmembrane helix</keyword>
<dbReference type="PANTHER" id="PTHR21382">
    <property type="entry name" value="NADH-UBIQUINONE OXIDOREDUCTASE SUBUNIT"/>
    <property type="match status" value="1"/>
</dbReference>
<evidence type="ECO:0000256" key="1">
    <source>
        <dbReference type="ARBA" id="ARBA00004448"/>
    </source>
</evidence>
<proteinExistence type="predicted"/>
<evidence type="ECO:0000256" key="5">
    <source>
        <dbReference type="ARBA" id="ARBA00023128"/>
    </source>
</evidence>
<dbReference type="RefSeq" id="XP_069199535.1">
    <property type="nucleotide sequence ID" value="XM_069346661.1"/>
</dbReference>
<evidence type="ECO:0000313" key="8">
    <source>
        <dbReference type="EMBL" id="KAL1303260.1"/>
    </source>
</evidence>
<evidence type="ECO:0000313" key="9">
    <source>
        <dbReference type="Proteomes" id="UP001562354"/>
    </source>
</evidence>
<evidence type="ECO:0000256" key="7">
    <source>
        <dbReference type="SAM" id="Phobius"/>
    </source>
</evidence>
<accession>A0ABR3PB24</accession>
<evidence type="ECO:0000256" key="2">
    <source>
        <dbReference type="ARBA" id="ARBA00022692"/>
    </source>
</evidence>
<keyword evidence="2 7" id="KW-0812">Transmembrane</keyword>
<keyword evidence="9" id="KW-1185">Reference proteome</keyword>
<evidence type="ECO:0000256" key="4">
    <source>
        <dbReference type="ARBA" id="ARBA00022989"/>
    </source>
</evidence>
<dbReference type="InterPro" id="IPR039205">
    <property type="entry name" value="NDUFA11"/>
</dbReference>
<comment type="subcellular location">
    <subcellularLocation>
        <location evidence="1">Mitochondrion inner membrane</location>
        <topology evidence="1">Multi-pass membrane protein</topology>
    </subcellularLocation>
</comment>
<keyword evidence="5" id="KW-0496">Mitochondrion</keyword>
<evidence type="ECO:0000256" key="6">
    <source>
        <dbReference type="ARBA" id="ARBA00023136"/>
    </source>
</evidence>
<keyword evidence="6 7" id="KW-0472">Membrane</keyword>
<dbReference type="GeneID" id="95980373"/>
<organism evidence="8 9">
    <name type="scientific">Neodothiora populina</name>
    <dbReference type="NCBI Taxonomy" id="2781224"/>
    <lineage>
        <taxon>Eukaryota</taxon>
        <taxon>Fungi</taxon>
        <taxon>Dikarya</taxon>
        <taxon>Ascomycota</taxon>
        <taxon>Pezizomycotina</taxon>
        <taxon>Dothideomycetes</taxon>
        <taxon>Dothideomycetidae</taxon>
        <taxon>Dothideales</taxon>
        <taxon>Dothioraceae</taxon>
        <taxon>Neodothiora</taxon>
    </lineage>
</organism>
<gene>
    <name evidence="8" type="ORF">AAFC00_006674</name>
</gene>
<dbReference type="EMBL" id="JBFMKM010000010">
    <property type="protein sequence ID" value="KAL1303260.1"/>
    <property type="molecule type" value="Genomic_DNA"/>
</dbReference>
<comment type="caution">
    <text evidence="8">The sequence shown here is derived from an EMBL/GenBank/DDBJ whole genome shotgun (WGS) entry which is preliminary data.</text>
</comment>
<name>A0ABR3PB24_9PEZI</name>